<dbReference type="GO" id="GO:0008168">
    <property type="term" value="F:methyltransferase activity"/>
    <property type="evidence" value="ECO:0007669"/>
    <property type="project" value="UniProtKB-KW"/>
</dbReference>
<keyword evidence="2" id="KW-0808">Transferase</keyword>
<feature type="domain" description="Methyltransferase small" evidence="1">
    <location>
        <begin position="20"/>
        <end position="127"/>
    </location>
</feature>
<dbReference type="PANTHER" id="PTHR47739:SF1">
    <property type="entry name" value="TRNA1(VAL) (ADENINE(37)-N6)-METHYLTRANSFERASE"/>
    <property type="match status" value="1"/>
</dbReference>
<protein>
    <submittedName>
        <fullName evidence="2">tRNA1(Val) (Adenine(37)-N6)-methyltransferase</fullName>
        <ecNumber evidence="2">2.1.1.223</ecNumber>
    </submittedName>
</protein>
<accession>A0A2X0R151</accession>
<dbReference type="Proteomes" id="UP000270190">
    <property type="component" value="Unassembled WGS sequence"/>
</dbReference>
<dbReference type="EC" id="2.1.1.223" evidence="2"/>
<evidence type="ECO:0000259" key="1">
    <source>
        <dbReference type="Pfam" id="PF05175"/>
    </source>
</evidence>
<dbReference type="InterPro" id="IPR029063">
    <property type="entry name" value="SAM-dependent_MTases_sf"/>
</dbReference>
<dbReference type="PANTHER" id="PTHR47739">
    <property type="entry name" value="TRNA1(VAL) (ADENINE(37)-N6)-METHYLTRANSFERASE"/>
    <property type="match status" value="1"/>
</dbReference>
<evidence type="ECO:0000313" key="2">
    <source>
        <dbReference type="EMBL" id="SPP29730.1"/>
    </source>
</evidence>
<dbReference type="AlphaFoldDB" id="A0A2X0R151"/>
<dbReference type="Gene3D" id="3.40.50.150">
    <property type="entry name" value="Vaccinia Virus protein VP39"/>
    <property type="match status" value="1"/>
</dbReference>
<dbReference type="EMBL" id="OUNC01000056">
    <property type="protein sequence ID" value="SPP29730.1"/>
    <property type="molecule type" value="Genomic_DNA"/>
</dbReference>
<evidence type="ECO:0000313" key="3">
    <source>
        <dbReference type="Proteomes" id="UP000270190"/>
    </source>
</evidence>
<reference evidence="3" key="1">
    <citation type="submission" date="2018-04" db="EMBL/GenBank/DDBJ databases">
        <authorList>
            <person name="Illikoud N."/>
        </authorList>
    </citation>
    <scope>NUCLEOTIDE SEQUENCE [LARGE SCALE GENOMIC DNA]</scope>
</reference>
<gene>
    <name evidence="2" type="primary">trmNF</name>
    <name evidence="2" type="ORF">BTBSAS_60033</name>
</gene>
<proteinExistence type="predicted"/>
<name>A0A2X0R151_BROTH</name>
<sequence length="247" mass="28160">MEVILKTDERLDHLLAQSLRIIQSPSVFSFSLDAVLLANFCRIPYSKGKIMDLCSGNGVIPLLLSSKTKVTIDALEIQPRLADMAQRSVEYNELSQRIHIYEGDLREATQQFDNESYSYVTVNPPYFSTPPAGEKNKNEHHTIARHEVMCTLEDVVRTASSLTKQNGKVGMVHRPERLIEIIDLMRRYRLEPKRIQWVHPTPDKAANTILVEAIKDGKPGVIFEPPIFVHEADGYTKQIKEWLYGTD</sequence>
<organism evidence="2 3">
    <name type="scientific">Brochothrix thermosphacta</name>
    <name type="common">Microbacterium thermosphactum</name>
    <dbReference type="NCBI Taxonomy" id="2756"/>
    <lineage>
        <taxon>Bacteria</taxon>
        <taxon>Bacillati</taxon>
        <taxon>Bacillota</taxon>
        <taxon>Bacilli</taxon>
        <taxon>Bacillales</taxon>
        <taxon>Listeriaceae</taxon>
        <taxon>Brochothrix</taxon>
    </lineage>
</organism>
<dbReference type="CDD" id="cd02440">
    <property type="entry name" value="AdoMet_MTases"/>
    <property type="match status" value="1"/>
</dbReference>
<dbReference type="InterPro" id="IPR050210">
    <property type="entry name" value="tRNA_Adenine-N(6)_MTase"/>
</dbReference>
<dbReference type="InterPro" id="IPR007848">
    <property type="entry name" value="Small_mtfrase_dom"/>
</dbReference>
<dbReference type="Pfam" id="PF05175">
    <property type="entry name" value="MTS"/>
    <property type="match status" value="1"/>
</dbReference>
<dbReference type="SUPFAM" id="SSF53335">
    <property type="entry name" value="S-adenosyl-L-methionine-dependent methyltransferases"/>
    <property type="match status" value="1"/>
</dbReference>
<keyword evidence="2" id="KW-0489">Methyltransferase</keyword>
<dbReference type="GO" id="GO:0032259">
    <property type="term" value="P:methylation"/>
    <property type="evidence" value="ECO:0007669"/>
    <property type="project" value="UniProtKB-KW"/>
</dbReference>